<dbReference type="GO" id="GO:0042744">
    <property type="term" value="P:hydrogen peroxide catabolic process"/>
    <property type="evidence" value="ECO:0007669"/>
    <property type="project" value="TreeGrafter"/>
</dbReference>
<dbReference type="Gene3D" id="1.10.520.10">
    <property type="match status" value="1"/>
</dbReference>
<feature type="domain" description="Plant heme peroxidase family profile" evidence="4">
    <location>
        <begin position="51"/>
        <end position="125"/>
    </location>
</feature>
<evidence type="ECO:0000313" key="5">
    <source>
        <dbReference type="EMBL" id="PNH01230.1"/>
    </source>
</evidence>
<dbReference type="PRINTS" id="PR00458">
    <property type="entry name" value="PEROXIDASE"/>
</dbReference>
<accession>A0A2J7ZLV0</accession>
<dbReference type="PRINTS" id="PR00459">
    <property type="entry name" value="ASPEROXIDASE"/>
</dbReference>
<comment type="caution">
    <text evidence="5">The sequence shown here is derived from an EMBL/GenBank/DDBJ whole genome shotgun (WGS) entry which is preliminary data.</text>
</comment>
<dbReference type="Gene3D" id="1.10.420.10">
    <property type="entry name" value="Peroxidase, domain 2"/>
    <property type="match status" value="1"/>
</dbReference>
<dbReference type="GO" id="GO:0020037">
    <property type="term" value="F:heme binding"/>
    <property type="evidence" value="ECO:0007669"/>
    <property type="project" value="InterPro"/>
</dbReference>
<dbReference type="GO" id="GO:0034599">
    <property type="term" value="P:cellular response to oxidative stress"/>
    <property type="evidence" value="ECO:0007669"/>
    <property type="project" value="InterPro"/>
</dbReference>
<evidence type="ECO:0000256" key="2">
    <source>
        <dbReference type="RuleBase" id="RU004241"/>
    </source>
</evidence>
<dbReference type="InterPro" id="IPR010255">
    <property type="entry name" value="Haem_peroxidase_sf"/>
</dbReference>
<proteinExistence type="inferred from homology"/>
<dbReference type="PANTHER" id="PTHR31356:SF66">
    <property type="entry name" value="CATALASE-PEROXIDASE"/>
    <property type="match status" value="1"/>
</dbReference>
<evidence type="ECO:0000313" key="6">
    <source>
        <dbReference type="Proteomes" id="UP000236333"/>
    </source>
</evidence>
<evidence type="ECO:0000256" key="3">
    <source>
        <dbReference type="SAM" id="MobiDB-lite"/>
    </source>
</evidence>
<dbReference type="GO" id="GO:0004601">
    <property type="term" value="F:peroxidase activity"/>
    <property type="evidence" value="ECO:0007669"/>
    <property type="project" value="UniProtKB-KW"/>
</dbReference>
<keyword evidence="5" id="KW-0575">Peroxidase</keyword>
<dbReference type="OrthoDB" id="2859658at2759"/>
<dbReference type="InterPro" id="IPR002207">
    <property type="entry name" value="Peroxidase_I"/>
</dbReference>
<dbReference type="InterPro" id="IPR044831">
    <property type="entry name" value="Ccp1-like"/>
</dbReference>
<evidence type="ECO:0000259" key="4">
    <source>
        <dbReference type="Pfam" id="PF00141"/>
    </source>
</evidence>
<comment type="similarity">
    <text evidence="2">Belongs to the peroxidase family.</text>
</comment>
<keyword evidence="6" id="KW-1185">Reference proteome</keyword>
<dbReference type="InterPro" id="IPR002016">
    <property type="entry name" value="Haem_peroxidase"/>
</dbReference>
<dbReference type="SUPFAM" id="SSF48113">
    <property type="entry name" value="Heme-dependent peroxidases"/>
    <property type="match status" value="1"/>
</dbReference>
<feature type="compositionally biased region" description="Polar residues" evidence="3">
    <location>
        <begin position="142"/>
        <end position="156"/>
    </location>
</feature>
<feature type="region of interest" description="Disordered" evidence="3">
    <location>
        <begin position="131"/>
        <end position="182"/>
    </location>
</feature>
<protein>
    <submittedName>
        <fullName evidence="5">L-ascorbate peroxidase S, chloroplastic/mitochondrial</fullName>
    </submittedName>
</protein>
<keyword evidence="1" id="KW-0560">Oxidoreductase</keyword>
<reference evidence="5 6" key="1">
    <citation type="journal article" date="2017" name="Mol. Biol. Evol.">
        <title>The 4-celled Tetrabaena socialis nuclear genome reveals the essential components for genetic control of cell number at the origin of multicellularity in the volvocine lineage.</title>
        <authorList>
            <person name="Featherston J."/>
            <person name="Arakaki Y."/>
            <person name="Hanschen E.R."/>
            <person name="Ferris P.J."/>
            <person name="Michod R.E."/>
            <person name="Olson B.J.S.C."/>
            <person name="Nozaki H."/>
            <person name="Durand P.M."/>
        </authorList>
    </citation>
    <scope>NUCLEOTIDE SEQUENCE [LARGE SCALE GENOMIC DNA]</scope>
    <source>
        <strain evidence="5 6">NIES-571</strain>
    </source>
</reference>
<gene>
    <name evidence="5" type="ORF">TSOC_013181</name>
</gene>
<dbReference type="EMBL" id="PGGS01000971">
    <property type="protein sequence ID" value="PNH01230.1"/>
    <property type="molecule type" value="Genomic_DNA"/>
</dbReference>
<sequence length="266" mass="28673">MRASVMPSNCRCMARPPAARHARATAVRVRAAVNVEQLKACRQELMTYVNSKGFNPIAVRLAWHDAGTYDKNVSEWPARGGANASIRFKPESGHGSNAGLTVAIGLLAPIQKKFPEVSFADLRAVHLPAASNAVAPPPSGARTPSQRSSGVASTKYTAVGPGVSTASPSGRPDRPVTPKPVGQVGQSWTVNWLEFDNSYFTEIKTKRDSDLVVLPTDACIFEDEGFRVYAEKYAADNDLFFADYAVSHQKLSELGVEWEEGGPVTL</sequence>
<dbReference type="Pfam" id="PF00141">
    <property type="entry name" value="peroxidase"/>
    <property type="match status" value="1"/>
</dbReference>
<name>A0A2J7ZLV0_9CHLO</name>
<dbReference type="PANTHER" id="PTHR31356">
    <property type="entry name" value="THYLAKOID LUMENAL 29 KDA PROTEIN, CHLOROPLASTIC-RELATED"/>
    <property type="match status" value="1"/>
</dbReference>
<dbReference type="GO" id="GO:0000302">
    <property type="term" value="P:response to reactive oxygen species"/>
    <property type="evidence" value="ECO:0007669"/>
    <property type="project" value="TreeGrafter"/>
</dbReference>
<evidence type="ECO:0000256" key="1">
    <source>
        <dbReference type="ARBA" id="ARBA00023002"/>
    </source>
</evidence>
<dbReference type="AlphaFoldDB" id="A0A2J7ZLV0"/>
<dbReference type="Proteomes" id="UP000236333">
    <property type="component" value="Unassembled WGS sequence"/>
</dbReference>
<organism evidence="5 6">
    <name type="scientific">Tetrabaena socialis</name>
    <dbReference type="NCBI Taxonomy" id="47790"/>
    <lineage>
        <taxon>Eukaryota</taxon>
        <taxon>Viridiplantae</taxon>
        <taxon>Chlorophyta</taxon>
        <taxon>core chlorophytes</taxon>
        <taxon>Chlorophyceae</taxon>
        <taxon>CS clade</taxon>
        <taxon>Chlamydomonadales</taxon>
        <taxon>Tetrabaenaceae</taxon>
        <taxon>Tetrabaena</taxon>
    </lineage>
</organism>